<gene>
    <name evidence="2" type="ORF">B0H17DRAFT_1328793</name>
</gene>
<keyword evidence="1" id="KW-0732">Signal</keyword>
<dbReference type="EMBL" id="JARKIE010000029">
    <property type="protein sequence ID" value="KAJ7697589.1"/>
    <property type="molecule type" value="Genomic_DNA"/>
</dbReference>
<feature type="chain" id="PRO_5041996781" evidence="1">
    <location>
        <begin position="19"/>
        <end position="97"/>
    </location>
</feature>
<dbReference type="AlphaFoldDB" id="A0AAD7DTS2"/>
<sequence>MRFTLPIYVLAAVSATVAENCAVCPDTLLPGVSEIGWSLVFHSEVDENVMFCGYHGQSFRRPYPKPISTFCEYTNSGTLIPKDGSWHLCRKTVDVEN</sequence>
<proteinExistence type="predicted"/>
<feature type="signal peptide" evidence="1">
    <location>
        <begin position="1"/>
        <end position="18"/>
    </location>
</feature>
<comment type="caution">
    <text evidence="2">The sequence shown here is derived from an EMBL/GenBank/DDBJ whole genome shotgun (WGS) entry which is preliminary data.</text>
</comment>
<reference evidence="2" key="1">
    <citation type="submission" date="2023-03" db="EMBL/GenBank/DDBJ databases">
        <title>Massive genome expansion in bonnet fungi (Mycena s.s.) driven by repeated elements and novel gene families across ecological guilds.</title>
        <authorList>
            <consortium name="Lawrence Berkeley National Laboratory"/>
            <person name="Harder C.B."/>
            <person name="Miyauchi S."/>
            <person name="Viragh M."/>
            <person name="Kuo A."/>
            <person name="Thoen E."/>
            <person name="Andreopoulos B."/>
            <person name="Lu D."/>
            <person name="Skrede I."/>
            <person name="Drula E."/>
            <person name="Henrissat B."/>
            <person name="Morin E."/>
            <person name="Kohler A."/>
            <person name="Barry K."/>
            <person name="LaButti K."/>
            <person name="Morin E."/>
            <person name="Salamov A."/>
            <person name="Lipzen A."/>
            <person name="Mereny Z."/>
            <person name="Hegedus B."/>
            <person name="Baldrian P."/>
            <person name="Stursova M."/>
            <person name="Weitz H."/>
            <person name="Taylor A."/>
            <person name="Grigoriev I.V."/>
            <person name="Nagy L.G."/>
            <person name="Martin F."/>
            <person name="Kauserud H."/>
        </authorList>
    </citation>
    <scope>NUCLEOTIDE SEQUENCE</scope>
    <source>
        <strain evidence="2">CBHHK067</strain>
    </source>
</reference>
<evidence type="ECO:0000313" key="3">
    <source>
        <dbReference type="Proteomes" id="UP001221757"/>
    </source>
</evidence>
<protein>
    <submittedName>
        <fullName evidence="2">Uncharacterized protein</fullName>
    </submittedName>
</protein>
<keyword evidence="3" id="KW-1185">Reference proteome</keyword>
<dbReference type="Proteomes" id="UP001221757">
    <property type="component" value="Unassembled WGS sequence"/>
</dbReference>
<accession>A0AAD7DTS2</accession>
<name>A0AAD7DTS2_MYCRO</name>
<organism evidence="2 3">
    <name type="scientific">Mycena rosella</name>
    <name type="common">Pink bonnet</name>
    <name type="synonym">Agaricus rosellus</name>
    <dbReference type="NCBI Taxonomy" id="1033263"/>
    <lineage>
        <taxon>Eukaryota</taxon>
        <taxon>Fungi</taxon>
        <taxon>Dikarya</taxon>
        <taxon>Basidiomycota</taxon>
        <taxon>Agaricomycotina</taxon>
        <taxon>Agaricomycetes</taxon>
        <taxon>Agaricomycetidae</taxon>
        <taxon>Agaricales</taxon>
        <taxon>Marasmiineae</taxon>
        <taxon>Mycenaceae</taxon>
        <taxon>Mycena</taxon>
    </lineage>
</organism>
<evidence type="ECO:0000256" key="1">
    <source>
        <dbReference type="SAM" id="SignalP"/>
    </source>
</evidence>
<evidence type="ECO:0000313" key="2">
    <source>
        <dbReference type="EMBL" id="KAJ7697589.1"/>
    </source>
</evidence>